<dbReference type="Proteomes" id="UP000034150">
    <property type="component" value="Unassembled WGS sequence"/>
</dbReference>
<dbReference type="RefSeq" id="WP_046364667.1">
    <property type="nucleotide sequence ID" value="NZ_LAUZ02000072.1"/>
</dbReference>
<protein>
    <submittedName>
        <fullName evidence="1">Uncharacterized protein</fullName>
    </submittedName>
</protein>
<dbReference type="EMBL" id="LAUZ02000072">
    <property type="protein sequence ID" value="KKF00336.1"/>
    <property type="molecule type" value="Genomic_DNA"/>
</dbReference>
<name>A0A0M2JZG1_9MYCO</name>
<sequence length="63" mass="6493">MAKTLKPRPLFTVRTAVVLLTALLLAAVAGGLTFAGTGNPSFAVLAAVSGFLGGTRWAHRLIE</sequence>
<dbReference type="PATRIC" id="fig|1807.13.peg.4756"/>
<keyword evidence="2" id="KW-1185">Reference proteome</keyword>
<accession>A0A0M2JZG1</accession>
<dbReference type="AlphaFoldDB" id="A0A0M2JZG1"/>
<evidence type="ECO:0000313" key="1">
    <source>
        <dbReference type="EMBL" id="KKF00336.1"/>
    </source>
</evidence>
<proteinExistence type="predicted"/>
<gene>
    <name evidence="1" type="ORF">WN67_19400</name>
</gene>
<reference evidence="1 2" key="1">
    <citation type="journal article" date="2015" name="Genome Announc.">
        <title>Draft Genome Sequence of Mycobacterium obuense Strain UC1, Isolated from Patient Sputum.</title>
        <authorList>
            <person name="Greninger A.L."/>
            <person name="Cunningham G."/>
            <person name="Hsu E.D."/>
            <person name="Yu J.M."/>
            <person name="Chiu C.Y."/>
            <person name="Miller S."/>
        </authorList>
    </citation>
    <scope>NUCLEOTIDE SEQUENCE [LARGE SCALE GENOMIC DNA]</scope>
    <source>
        <strain evidence="1 2">UC1</strain>
    </source>
</reference>
<evidence type="ECO:0000313" key="2">
    <source>
        <dbReference type="Proteomes" id="UP000034150"/>
    </source>
</evidence>
<organism evidence="1 2">
    <name type="scientific">Mycolicibacterium obuense</name>
    <dbReference type="NCBI Taxonomy" id="1807"/>
    <lineage>
        <taxon>Bacteria</taxon>
        <taxon>Bacillati</taxon>
        <taxon>Actinomycetota</taxon>
        <taxon>Actinomycetes</taxon>
        <taxon>Mycobacteriales</taxon>
        <taxon>Mycobacteriaceae</taxon>
        <taxon>Mycolicibacterium</taxon>
    </lineage>
</organism>
<comment type="caution">
    <text evidence="1">The sequence shown here is derived from an EMBL/GenBank/DDBJ whole genome shotgun (WGS) entry which is preliminary data.</text>
</comment>